<proteinExistence type="predicted"/>
<protein>
    <submittedName>
        <fullName evidence="1">Uncharacterized protein</fullName>
    </submittedName>
</protein>
<organism evidence="1 2">
    <name type="scientific">Rubrivirga litoralis</name>
    <dbReference type="NCBI Taxonomy" id="3075598"/>
    <lineage>
        <taxon>Bacteria</taxon>
        <taxon>Pseudomonadati</taxon>
        <taxon>Rhodothermota</taxon>
        <taxon>Rhodothermia</taxon>
        <taxon>Rhodothermales</taxon>
        <taxon>Rubricoccaceae</taxon>
        <taxon>Rubrivirga</taxon>
    </lineage>
</organism>
<gene>
    <name evidence="1" type="ORF">RM540_14310</name>
</gene>
<reference evidence="1 2" key="1">
    <citation type="submission" date="2023-09" db="EMBL/GenBank/DDBJ databases">
        <authorList>
            <person name="Rey-Velasco X."/>
        </authorList>
    </citation>
    <scope>NUCLEOTIDE SEQUENCE [LARGE SCALE GENOMIC DNA]</scope>
    <source>
        <strain evidence="1 2">F394</strain>
    </source>
</reference>
<keyword evidence="2" id="KW-1185">Reference proteome</keyword>
<evidence type="ECO:0000313" key="1">
    <source>
        <dbReference type="EMBL" id="MDT0632927.1"/>
    </source>
</evidence>
<dbReference type="Proteomes" id="UP001267426">
    <property type="component" value="Unassembled WGS sequence"/>
</dbReference>
<name>A0ABU3BUF5_9BACT</name>
<sequence length="230" mass="24482">MPQSLRSRLANAARSHSMRQAHAAARALRAEYPRETYAACLRVAMREVAARVPRCSTRELCRQAAAWAACARATGARFDVEQKAADAVRFSADCNLASLAVPSKLVGTASYQDAAAAVASRLDAQDRWHVCQRDRAAVFGLGLRLGQVQPKHANTWLPALDNPRPVRVAVIAVTGGEPVVGRGGRLVRKTRGVNVAVEVGAAALTWAAAQRTATSPETAAELQALLADLL</sequence>
<comment type="caution">
    <text evidence="1">The sequence shown here is derived from an EMBL/GenBank/DDBJ whole genome shotgun (WGS) entry which is preliminary data.</text>
</comment>
<evidence type="ECO:0000313" key="2">
    <source>
        <dbReference type="Proteomes" id="UP001267426"/>
    </source>
</evidence>
<dbReference type="EMBL" id="JAVRHT010000043">
    <property type="protein sequence ID" value="MDT0632927.1"/>
    <property type="molecule type" value="Genomic_DNA"/>
</dbReference>
<dbReference type="RefSeq" id="WP_311665313.1">
    <property type="nucleotide sequence ID" value="NZ_JAVRHT010000043.1"/>
</dbReference>
<accession>A0ABU3BUF5</accession>